<gene>
    <name evidence="1" type="ORF">CTTA_1382</name>
</gene>
<sequence length="97" mass="10741">MDEGHAFADAARELELEVRQAVIAHAAAKAHHRGLADMCPHCQLSHRQMREGPWIGQYQACNTLLCRRQGRKGGSNPIKHIGADEVEAMNECGKKRA</sequence>
<dbReference type="EMBL" id="BKBW01000002">
    <property type="protein sequence ID" value="GEQ74377.1"/>
    <property type="molecule type" value="Genomic_DNA"/>
</dbReference>
<protein>
    <submittedName>
        <fullName evidence="1">Uncharacterized protein</fullName>
    </submittedName>
</protein>
<dbReference type="Proteomes" id="UP000323105">
    <property type="component" value="Unassembled WGS sequence"/>
</dbReference>
<dbReference type="AlphaFoldDB" id="A0A5A7M980"/>
<name>A0A5A7M980_COMTE</name>
<evidence type="ECO:0000313" key="1">
    <source>
        <dbReference type="EMBL" id="GEQ74377.1"/>
    </source>
</evidence>
<comment type="caution">
    <text evidence="1">The sequence shown here is derived from an EMBL/GenBank/DDBJ whole genome shotgun (WGS) entry which is preliminary data.</text>
</comment>
<proteinExistence type="predicted"/>
<evidence type="ECO:0000313" key="2">
    <source>
        <dbReference type="Proteomes" id="UP000323105"/>
    </source>
</evidence>
<accession>A0A5A7M980</accession>
<organism evidence="1 2">
    <name type="scientific">Comamonas testosteroni</name>
    <name type="common">Pseudomonas testosteroni</name>
    <dbReference type="NCBI Taxonomy" id="285"/>
    <lineage>
        <taxon>Bacteria</taxon>
        <taxon>Pseudomonadati</taxon>
        <taxon>Pseudomonadota</taxon>
        <taxon>Betaproteobacteria</taxon>
        <taxon>Burkholderiales</taxon>
        <taxon>Comamonadaceae</taxon>
        <taxon>Comamonas</taxon>
    </lineage>
</organism>
<reference evidence="1 2" key="1">
    <citation type="journal article" date="2019" name="Microbiol. Resour. Announc.">
        <title>Draft Genome Sequence of Comamonas testosteroni TA441, a Bacterium That Has a Cryptic Phenol Degradation Gene Cluster.</title>
        <authorList>
            <person name="Arai H."/>
            <person name="Ishii M."/>
        </authorList>
    </citation>
    <scope>NUCLEOTIDE SEQUENCE [LARGE SCALE GENOMIC DNA]</scope>
    <source>
        <strain evidence="1 2">TA441</strain>
    </source>
</reference>